<reference evidence="1" key="1">
    <citation type="submission" date="2020-08" db="EMBL/GenBank/DDBJ databases">
        <title>Ramlibacter sp. GTP1 16S ribosomal RNA gene genome sequencing and assembly.</title>
        <authorList>
            <person name="Kang M."/>
        </authorList>
    </citation>
    <scope>NUCLEOTIDE SEQUENCE</scope>
    <source>
        <strain evidence="1">GTP1</strain>
    </source>
</reference>
<keyword evidence="2" id="KW-1185">Reference proteome</keyword>
<comment type="caution">
    <text evidence="1">The sequence shown here is derived from an EMBL/GenBank/DDBJ whole genome shotgun (WGS) entry which is preliminary data.</text>
</comment>
<evidence type="ECO:0000313" key="1">
    <source>
        <dbReference type="EMBL" id="MBC5765027.1"/>
    </source>
</evidence>
<dbReference type="Proteomes" id="UP000596827">
    <property type="component" value="Unassembled WGS sequence"/>
</dbReference>
<gene>
    <name evidence="1" type="ORF">H8R02_11230</name>
</gene>
<evidence type="ECO:0000313" key="2">
    <source>
        <dbReference type="Proteomes" id="UP000596827"/>
    </source>
</evidence>
<name>A0A923M6A9_9BURK</name>
<organism evidence="1 2">
    <name type="scientific">Ramlibacter albus</name>
    <dbReference type="NCBI Taxonomy" id="2079448"/>
    <lineage>
        <taxon>Bacteria</taxon>
        <taxon>Pseudomonadati</taxon>
        <taxon>Pseudomonadota</taxon>
        <taxon>Betaproteobacteria</taxon>
        <taxon>Burkholderiales</taxon>
        <taxon>Comamonadaceae</taxon>
        <taxon>Ramlibacter</taxon>
    </lineage>
</organism>
<dbReference type="AlphaFoldDB" id="A0A923M6A9"/>
<sequence length="71" mass="7958">MEQEMLSTVDGYRAMVFFIEHLFEMTRSDDLAGILGGLQVAADGRPMDPAAWTDWLDAVSRARLNSHSDEL</sequence>
<protein>
    <submittedName>
        <fullName evidence="1">Uncharacterized protein</fullName>
    </submittedName>
</protein>
<accession>A0A923M6A9</accession>
<proteinExistence type="predicted"/>
<dbReference type="EMBL" id="JACORU010000003">
    <property type="protein sequence ID" value="MBC5765027.1"/>
    <property type="molecule type" value="Genomic_DNA"/>
</dbReference>